<evidence type="ECO:0000313" key="2">
    <source>
        <dbReference type="EMBL" id="PTX62138.1"/>
    </source>
</evidence>
<dbReference type="AlphaFoldDB" id="A0A2T6C1F1"/>
<dbReference type="Pfam" id="PF08241">
    <property type="entry name" value="Methyltransf_11"/>
    <property type="match status" value="1"/>
</dbReference>
<keyword evidence="2" id="KW-0808">Transferase</keyword>
<sequence>MKNTDYSKIADSYSESKTRHNINPDEHINNLLQHKKKLRVLDVGCGTGNYLMKQQQFFEERGQIEWFGIDSSEAMLDVFAKNNQQDTITIKLAAAEAIPFEANYFDYVICNHSYHHFADKEKAFAEIFRVLRKKGVYCIHTIHPYDMKKSWVYQFFPNVYQEDISLFYSMDKLFRALETAGFNAEIEKRVFTYRRSMKSIQEEAKLRNYSQLQLISDVEYENGIIAIENFMQFNKSVLIEHAKLYPIGFKS</sequence>
<dbReference type="PANTHER" id="PTHR43591">
    <property type="entry name" value="METHYLTRANSFERASE"/>
    <property type="match status" value="1"/>
</dbReference>
<proteinExistence type="predicted"/>
<dbReference type="OrthoDB" id="9789123at2"/>
<name>A0A2T6C1F1_9FLAO</name>
<dbReference type="InterPro" id="IPR013216">
    <property type="entry name" value="Methyltransf_11"/>
</dbReference>
<dbReference type="SUPFAM" id="SSF53335">
    <property type="entry name" value="S-adenosyl-L-methionine-dependent methyltransferases"/>
    <property type="match status" value="1"/>
</dbReference>
<dbReference type="GO" id="GO:0032259">
    <property type="term" value="P:methylation"/>
    <property type="evidence" value="ECO:0007669"/>
    <property type="project" value="UniProtKB-KW"/>
</dbReference>
<dbReference type="CDD" id="cd02440">
    <property type="entry name" value="AdoMet_MTases"/>
    <property type="match status" value="1"/>
</dbReference>
<evidence type="ECO:0000313" key="3">
    <source>
        <dbReference type="Proteomes" id="UP000244090"/>
    </source>
</evidence>
<feature type="domain" description="Methyltransferase type 11" evidence="1">
    <location>
        <begin position="41"/>
        <end position="139"/>
    </location>
</feature>
<organism evidence="2 3">
    <name type="scientific">Kordia periserrulae</name>
    <dbReference type="NCBI Taxonomy" id="701523"/>
    <lineage>
        <taxon>Bacteria</taxon>
        <taxon>Pseudomonadati</taxon>
        <taxon>Bacteroidota</taxon>
        <taxon>Flavobacteriia</taxon>
        <taxon>Flavobacteriales</taxon>
        <taxon>Flavobacteriaceae</taxon>
        <taxon>Kordia</taxon>
    </lineage>
</organism>
<protein>
    <submittedName>
        <fullName evidence="2">Ubiquinone/menaquinone biosynthesis C-methylase UbiE</fullName>
    </submittedName>
</protein>
<gene>
    <name evidence="2" type="ORF">C8N46_103236</name>
</gene>
<dbReference type="Proteomes" id="UP000244090">
    <property type="component" value="Unassembled WGS sequence"/>
</dbReference>
<keyword evidence="3" id="KW-1185">Reference proteome</keyword>
<comment type="caution">
    <text evidence="2">The sequence shown here is derived from an EMBL/GenBank/DDBJ whole genome shotgun (WGS) entry which is preliminary data.</text>
</comment>
<dbReference type="EMBL" id="QBKT01000003">
    <property type="protein sequence ID" value="PTX62138.1"/>
    <property type="molecule type" value="Genomic_DNA"/>
</dbReference>
<dbReference type="RefSeq" id="WP_108114351.1">
    <property type="nucleotide sequence ID" value="NZ_QBKT01000003.1"/>
</dbReference>
<keyword evidence="2" id="KW-0489">Methyltransferase</keyword>
<dbReference type="InterPro" id="IPR029063">
    <property type="entry name" value="SAM-dependent_MTases_sf"/>
</dbReference>
<reference evidence="2 3" key="1">
    <citation type="submission" date="2018-04" db="EMBL/GenBank/DDBJ databases">
        <title>Genomic Encyclopedia of Archaeal and Bacterial Type Strains, Phase II (KMG-II): from individual species to whole genera.</title>
        <authorList>
            <person name="Goeker M."/>
        </authorList>
    </citation>
    <scope>NUCLEOTIDE SEQUENCE [LARGE SCALE GENOMIC DNA]</scope>
    <source>
        <strain evidence="2 3">DSM 25731</strain>
    </source>
</reference>
<dbReference type="GO" id="GO:0008757">
    <property type="term" value="F:S-adenosylmethionine-dependent methyltransferase activity"/>
    <property type="evidence" value="ECO:0007669"/>
    <property type="project" value="InterPro"/>
</dbReference>
<dbReference type="Gene3D" id="3.40.50.150">
    <property type="entry name" value="Vaccinia Virus protein VP39"/>
    <property type="match status" value="1"/>
</dbReference>
<keyword evidence="2" id="KW-0830">Ubiquinone</keyword>
<accession>A0A2T6C1F1</accession>
<dbReference type="PANTHER" id="PTHR43591:SF110">
    <property type="entry name" value="RHODANESE DOMAIN-CONTAINING PROTEIN"/>
    <property type="match status" value="1"/>
</dbReference>
<evidence type="ECO:0000259" key="1">
    <source>
        <dbReference type="Pfam" id="PF08241"/>
    </source>
</evidence>